<proteinExistence type="predicted"/>
<accession>A0AAV4UDQ2</accession>
<organism evidence="2 3">
    <name type="scientific">Caerostris darwini</name>
    <dbReference type="NCBI Taxonomy" id="1538125"/>
    <lineage>
        <taxon>Eukaryota</taxon>
        <taxon>Metazoa</taxon>
        <taxon>Ecdysozoa</taxon>
        <taxon>Arthropoda</taxon>
        <taxon>Chelicerata</taxon>
        <taxon>Arachnida</taxon>
        <taxon>Araneae</taxon>
        <taxon>Araneomorphae</taxon>
        <taxon>Entelegynae</taxon>
        <taxon>Araneoidea</taxon>
        <taxon>Araneidae</taxon>
        <taxon>Caerostris</taxon>
    </lineage>
</organism>
<sequence>MGQENWVDEPVVDKLGPIQAERHEAPDKEYAFQQPVKGNQGQNEVGEELDEREGGEDHPVGQPASVVFLVSRFDGQNGGIGWIGEANSIADDLGTVSNDDHGGHDETGSEDDLTSLDAGEILHFFQHFIQFVVFLQLLVQLQQHFINRKHLDGRFDCDLTEN</sequence>
<feature type="region of interest" description="Disordered" evidence="1">
    <location>
        <begin position="1"/>
        <end position="61"/>
    </location>
</feature>
<feature type="compositionally biased region" description="Acidic residues" evidence="1">
    <location>
        <begin position="45"/>
        <end position="54"/>
    </location>
</feature>
<dbReference type="AlphaFoldDB" id="A0AAV4UDQ2"/>
<evidence type="ECO:0000313" key="2">
    <source>
        <dbReference type="EMBL" id="GIY55916.1"/>
    </source>
</evidence>
<protein>
    <submittedName>
        <fullName evidence="2">Uncharacterized protein</fullName>
    </submittedName>
</protein>
<dbReference type="Proteomes" id="UP001054837">
    <property type="component" value="Unassembled WGS sequence"/>
</dbReference>
<keyword evidence="3" id="KW-1185">Reference proteome</keyword>
<evidence type="ECO:0000313" key="3">
    <source>
        <dbReference type="Proteomes" id="UP001054837"/>
    </source>
</evidence>
<name>A0AAV4UDQ2_9ARAC</name>
<feature type="compositionally biased region" description="Basic and acidic residues" evidence="1">
    <location>
        <begin position="20"/>
        <end position="30"/>
    </location>
</feature>
<comment type="caution">
    <text evidence="2">The sequence shown here is derived from an EMBL/GenBank/DDBJ whole genome shotgun (WGS) entry which is preliminary data.</text>
</comment>
<gene>
    <name evidence="2" type="ORF">CDAR_566701</name>
</gene>
<reference evidence="2 3" key="1">
    <citation type="submission" date="2021-06" db="EMBL/GenBank/DDBJ databases">
        <title>Caerostris darwini draft genome.</title>
        <authorList>
            <person name="Kono N."/>
            <person name="Arakawa K."/>
        </authorList>
    </citation>
    <scope>NUCLEOTIDE SEQUENCE [LARGE SCALE GENOMIC DNA]</scope>
</reference>
<evidence type="ECO:0000256" key="1">
    <source>
        <dbReference type="SAM" id="MobiDB-lite"/>
    </source>
</evidence>
<dbReference type="EMBL" id="BPLQ01011142">
    <property type="protein sequence ID" value="GIY55916.1"/>
    <property type="molecule type" value="Genomic_DNA"/>
</dbReference>